<accession>A0A5B7DIP7</accession>
<gene>
    <name evidence="2" type="ORF">E2C01_013893</name>
</gene>
<evidence type="ECO:0000256" key="1">
    <source>
        <dbReference type="SAM" id="MobiDB-lite"/>
    </source>
</evidence>
<dbReference type="Proteomes" id="UP000324222">
    <property type="component" value="Unassembled WGS sequence"/>
</dbReference>
<sequence>MTEFEWPASSSLSPPSPPPLPPLSPPSLGFSSSTPREHSAARVSSPQVFHLVYTWSSAATRRIATRQSGNDDVRRTPTSPSTQPVTVVSSSGERT</sequence>
<dbReference type="AlphaFoldDB" id="A0A5B7DIP7"/>
<feature type="compositionally biased region" description="Pro residues" evidence="1">
    <location>
        <begin position="14"/>
        <end position="25"/>
    </location>
</feature>
<name>A0A5B7DIP7_PORTR</name>
<dbReference type="EMBL" id="VSRR010000926">
    <property type="protein sequence ID" value="MPC20929.1"/>
    <property type="molecule type" value="Genomic_DNA"/>
</dbReference>
<feature type="region of interest" description="Disordered" evidence="1">
    <location>
        <begin position="60"/>
        <end position="95"/>
    </location>
</feature>
<evidence type="ECO:0000313" key="2">
    <source>
        <dbReference type="EMBL" id="MPC20929.1"/>
    </source>
</evidence>
<proteinExistence type="predicted"/>
<feature type="region of interest" description="Disordered" evidence="1">
    <location>
        <begin position="1"/>
        <end position="44"/>
    </location>
</feature>
<comment type="caution">
    <text evidence="2">The sequence shown here is derived from an EMBL/GenBank/DDBJ whole genome shotgun (WGS) entry which is preliminary data.</text>
</comment>
<protein>
    <submittedName>
        <fullName evidence="2">Uncharacterized protein</fullName>
    </submittedName>
</protein>
<keyword evidence="3" id="KW-1185">Reference proteome</keyword>
<feature type="compositionally biased region" description="Low complexity" evidence="1">
    <location>
        <begin position="76"/>
        <end position="95"/>
    </location>
</feature>
<reference evidence="2 3" key="1">
    <citation type="submission" date="2019-05" db="EMBL/GenBank/DDBJ databases">
        <title>Another draft genome of Portunus trituberculatus and its Hox gene families provides insights of decapod evolution.</title>
        <authorList>
            <person name="Jeong J.-H."/>
            <person name="Song I."/>
            <person name="Kim S."/>
            <person name="Choi T."/>
            <person name="Kim D."/>
            <person name="Ryu S."/>
            <person name="Kim W."/>
        </authorList>
    </citation>
    <scope>NUCLEOTIDE SEQUENCE [LARGE SCALE GENOMIC DNA]</scope>
    <source>
        <tissue evidence="2">Muscle</tissue>
    </source>
</reference>
<organism evidence="2 3">
    <name type="scientific">Portunus trituberculatus</name>
    <name type="common">Swimming crab</name>
    <name type="synonym">Neptunus trituberculatus</name>
    <dbReference type="NCBI Taxonomy" id="210409"/>
    <lineage>
        <taxon>Eukaryota</taxon>
        <taxon>Metazoa</taxon>
        <taxon>Ecdysozoa</taxon>
        <taxon>Arthropoda</taxon>
        <taxon>Crustacea</taxon>
        <taxon>Multicrustacea</taxon>
        <taxon>Malacostraca</taxon>
        <taxon>Eumalacostraca</taxon>
        <taxon>Eucarida</taxon>
        <taxon>Decapoda</taxon>
        <taxon>Pleocyemata</taxon>
        <taxon>Brachyura</taxon>
        <taxon>Eubrachyura</taxon>
        <taxon>Portunoidea</taxon>
        <taxon>Portunidae</taxon>
        <taxon>Portuninae</taxon>
        <taxon>Portunus</taxon>
    </lineage>
</organism>
<evidence type="ECO:0000313" key="3">
    <source>
        <dbReference type="Proteomes" id="UP000324222"/>
    </source>
</evidence>